<dbReference type="PANTHER" id="PTHR22777:SF4">
    <property type="entry name" value="UPF0053 PROTEIN SLL1254"/>
    <property type="match status" value="1"/>
</dbReference>
<comment type="caution">
    <text evidence="7">The sequence shown here is derived from an EMBL/GenBank/DDBJ whole genome shotgun (WGS) entry which is preliminary data.</text>
</comment>
<accession>A0A2S7TGC2</accession>
<dbReference type="PANTHER" id="PTHR22777">
    <property type="entry name" value="HEMOLYSIN-RELATED"/>
    <property type="match status" value="1"/>
</dbReference>
<evidence type="ECO:0000313" key="7">
    <source>
        <dbReference type="EMBL" id="GAK96111.1"/>
    </source>
</evidence>
<keyword evidence="8" id="KW-1185">Reference proteome</keyword>
<dbReference type="OrthoDB" id="9798188at2"/>
<dbReference type="EMBL" id="BBML01000001">
    <property type="protein sequence ID" value="GAK96111.1"/>
    <property type="molecule type" value="Genomic_DNA"/>
</dbReference>
<evidence type="ECO:0000256" key="5">
    <source>
        <dbReference type="ARBA" id="ARBA00023122"/>
    </source>
</evidence>
<dbReference type="RefSeq" id="WP_042277093.1">
    <property type="nucleotide sequence ID" value="NZ_BBML01000001.1"/>
</dbReference>
<dbReference type="SUPFAM" id="SSF54631">
    <property type="entry name" value="CBS-domain pair"/>
    <property type="match status" value="1"/>
</dbReference>
<comment type="subcellular location">
    <subcellularLocation>
        <location evidence="1">Membrane</location>
        <topology evidence="1">Multi-pass membrane protein</topology>
    </subcellularLocation>
</comment>
<dbReference type="Gene3D" id="3.10.580.10">
    <property type="entry name" value="CBS-domain"/>
    <property type="match status" value="1"/>
</dbReference>
<dbReference type="PROSITE" id="PS51371">
    <property type="entry name" value="CBS"/>
    <property type="match status" value="1"/>
</dbReference>
<keyword evidence="4" id="KW-1133">Transmembrane helix</keyword>
<proteinExistence type="predicted"/>
<gene>
    <name evidence="7" type="ORF">JCM19294_2893</name>
</gene>
<keyword evidence="2" id="KW-0812">Transmembrane</keyword>
<dbReference type="Proteomes" id="UP000029221">
    <property type="component" value="Unassembled WGS sequence"/>
</dbReference>
<dbReference type="Pfam" id="PF01595">
    <property type="entry name" value="CNNM"/>
    <property type="match status" value="1"/>
</dbReference>
<dbReference type="STRING" id="319236.BST91_10385"/>
<evidence type="ECO:0000256" key="4">
    <source>
        <dbReference type="ARBA" id="ARBA00022989"/>
    </source>
</evidence>
<protein>
    <submittedName>
        <fullName evidence="7">Hemolysin</fullName>
    </submittedName>
</protein>
<reference evidence="7" key="1">
    <citation type="journal article" date="2014" name="Genome Announc.">
        <title>Draft Genome Sequences of Marine Flavobacterium Nonlabens Strains NR17, NR24, NR27, NR32, NR33, and Ara13.</title>
        <authorList>
            <person name="Nakanishi M."/>
            <person name="Meirelles P."/>
            <person name="Suzuki R."/>
            <person name="Takatani N."/>
            <person name="Mino S."/>
            <person name="Suda W."/>
            <person name="Oshima K."/>
            <person name="Hattori M."/>
            <person name="Ohkuma M."/>
            <person name="Hosokawa M."/>
            <person name="Miyashita K."/>
            <person name="Thompson F.L."/>
            <person name="Niwa A."/>
            <person name="Sawabe T."/>
            <person name="Sawabe T."/>
        </authorList>
    </citation>
    <scope>NUCLEOTIDE SEQUENCE [LARGE SCALE GENOMIC DNA]</scope>
    <source>
        <strain evidence="7">JCM 19294</strain>
    </source>
</reference>
<sequence length="354" mass="39625">MTLLIIYAIGSILFSFLCSILEAVLLSISPTFIKVKEQEGAAFVKDLKQLKDDVDKPLIAILTLNTLAHTVGAIMVGVQAEALVDEGYRDNVLGIPLVGVISALMTVLILVLSEIIPKTIGATYWQGLTGFTTRTLKIMVAILKYTGILWMLQLTTKAIGKSAHISTMTREEFVALTETAEQEGVFEKTEGQYIKSLMNFNQIEVKDIMTPRSVMFMAAQSTPIKEFFEKNQDLRFSRIPIFNKNRDDIIGYVLKDHILADIIHDKPAETLGDLKREIAMVPASLPIPQLFEKMIATKEHIALVVDDYGSVQGLATMEDVIETMLGLEIMDESDNIEDMQQLARKNWEKRQKNK</sequence>
<evidence type="ECO:0000256" key="1">
    <source>
        <dbReference type="ARBA" id="ARBA00004141"/>
    </source>
</evidence>
<dbReference type="Pfam" id="PF00571">
    <property type="entry name" value="CBS"/>
    <property type="match status" value="1"/>
</dbReference>
<dbReference type="InterPro" id="IPR044751">
    <property type="entry name" value="Ion_transp-like_CBS"/>
</dbReference>
<dbReference type="AlphaFoldDB" id="A0A090QKR8"/>
<dbReference type="InterPro" id="IPR046342">
    <property type="entry name" value="CBS_dom_sf"/>
</dbReference>
<keyword evidence="3" id="KW-0677">Repeat</keyword>
<evidence type="ECO:0000256" key="3">
    <source>
        <dbReference type="ARBA" id="ARBA00022737"/>
    </source>
</evidence>
<dbReference type="InterPro" id="IPR000644">
    <property type="entry name" value="CBS_dom"/>
</dbReference>
<dbReference type="GO" id="GO:0005886">
    <property type="term" value="C:plasma membrane"/>
    <property type="evidence" value="ECO:0007669"/>
    <property type="project" value="TreeGrafter"/>
</dbReference>
<evidence type="ECO:0000256" key="2">
    <source>
        <dbReference type="ARBA" id="ARBA00022692"/>
    </source>
</evidence>
<organism evidence="7 8">
    <name type="scientific">Nonlabens tegetincola</name>
    <dbReference type="NCBI Taxonomy" id="323273"/>
    <lineage>
        <taxon>Bacteria</taxon>
        <taxon>Pseudomonadati</taxon>
        <taxon>Bacteroidota</taxon>
        <taxon>Flavobacteriia</taxon>
        <taxon>Flavobacteriales</taxon>
        <taxon>Flavobacteriaceae</taxon>
        <taxon>Nonlabens</taxon>
    </lineage>
</organism>
<keyword evidence="5" id="KW-0129">CBS domain</keyword>
<evidence type="ECO:0000313" key="8">
    <source>
        <dbReference type="Proteomes" id="UP000029221"/>
    </source>
</evidence>
<keyword evidence="6" id="KW-0472">Membrane</keyword>
<dbReference type="CDD" id="cd04590">
    <property type="entry name" value="CBS_pair_CorC_HlyC_assoc"/>
    <property type="match status" value="1"/>
</dbReference>
<dbReference type="InterPro" id="IPR002550">
    <property type="entry name" value="CNNM"/>
</dbReference>
<accession>A0A090QKR8</accession>
<dbReference type="eggNOG" id="COG1253">
    <property type="taxonomic scope" value="Bacteria"/>
</dbReference>
<name>A0A090QKR8_9FLAO</name>
<evidence type="ECO:0000256" key="6">
    <source>
        <dbReference type="ARBA" id="ARBA00023136"/>
    </source>
</evidence>